<evidence type="ECO:0000256" key="3">
    <source>
        <dbReference type="ARBA" id="ARBA00022692"/>
    </source>
</evidence>
<feature type="disulfide bond" evidence="7">
    <location>
        <begin position="168"/>
        <end position="181"/>
    </location>
</feature>
<feature type="transmembrane region" description="Helical" evidence="9">
    <location>
        <begin position="84"/>
        <end position="103"/>
    </location>
</feature>
<dbReference type="EnsemblMetazoa" id="CLYHEMT010484.1">
    <property type="protein sequence ID" value="CLYHEMP010484.1"/>
    <property type="gene ID" value="CLYHEMG010484"/>
</dbReference>
<evidence type="ECO:0000256" key="1">
    <source>
        <dbReference type="ARBA" id="ARBA00004141"/>
    </source>
</evidence>
<dbReference type="PANTHER" id="PTHR11616:SF182">
    <property type="entry name" value="TRANSPORTER"/>
    <property type="match status" value="1"/>
</dbReference>
<dbReference type="Pfam" id="PF00209">
    <property type="entry name" value="SNF"/>
    <property type="match status" value="1"/>
</dbReference>
<dbReference type="GeneID" id="136805697"/>
<feature type="binding site" evidence="6">
    <location>
        <position position="60"/>
    </location>
    <ligand>
        <name>Na(+)</name>
        <dbReference type="ChEBI" id="CHEBI:29101"/>
        <label>1</label>
    </ligand>
</feature>
<dbReference type="PRINTS" id="PR00176">
    <property type="entry name" value="NANEUSMPORT"/>
</dbReference>
<evidence type="ECO:0000256" key="8">
    <source>
        <dbReference type="RuleBase" id="RU003732"/>
    </source>
</evidence>
<dbReference type="PANTHER" id="PTHR11616">
    <property type="entry name" value="SODIUM/CHLORIDE DEPENDENT TRANSPORTER"/>
    <property type="match status" value="1"/>
</dbReference>
<dbReference type="AlphaFoldDB" id="A0A7M5VCR3"/>
<feature type="binding site" evidence="6">
    <location>
        <position position="67"/>
    </location>
    <ligand>
        <name>Na(+)</name>
        <dbReference type="ChEBI" id="CHEBI:29101"/>
        <label>1</label>
    </ligand>
</feature>
<dbReference type="GO" id="GO:0015293">
    <property type="term" value="F:symporter activity"/>
    <property type="evidence" value="ECO:0007669"/>
    <property type="project" value="UniProtKB-KW"/>
</dbReference>
<feature type="transmembrane region" description="Helical" evidence="9">
    <location>
        <begin position="54"/>
        <end position="72"/>
    </location>
</feature>
<keyword evidence="5 9" id="KW-0472">Membrane</keyword>
<evidence type="ECO:0000313" key="11">
    <source>
        <dbReference type="Proteomes" id="UP000594262"/>
    </source>
</evidence>
<comment type="similarity">
    <text evidence="8">Belongs to the sodium:neurotransmitter symporter (SNF) (TC 2.A.22) family.</text>
</comment>
<feature type="transmembrane region" description="Helical" evidence="9">
    <location>
        <begin position="344"/>
        <end position="365"/>
    </location>
</feature>
<feature type="transmembrane region" description="Helical" evidence="9">
    <location>
        <begin position="124"/>
        <end position="154"/>
    </location>
</feature>
<name>A0A7M5VCR3_9CNID</name>
<keyword evidence="6" id="KW-0479">Metal-binding</keyword>
<dbReference type="GO" id="GO:0005886">
    <property type="term" value="C:plasma membrane"/>
    <property type="evidence" value="ECO:0007669"/>
    <property type="project" value="TreeGrafter"/>
</dbReference>
<evidence type="ECO:0000256" key="7">
    <source>
        <dbReference type="PIRSR" id="PIRSR600175-2"/>
    </source>
</evidence>
<feature type="transmembrane region" description="Helical" evidence="9">
    <location>
        <begin position="233"/>
        <end position="252"/>
    </location>
</feature>
<feature type="transmembrane region" description="Helical" evidence="9">
    <location>
        <begin position="307"/>
        <end position="332"/>
    </location>
</feature>
<feature type="transmembrane region" description="Helical" evidence="9">
    <location>
        <begin position="514"/>
        <end position="536"/>
    </location>
</feature>
<keyword evidence="4 9" id="KW-1133">Transmembrane helix</keyword>
<organism evidence="10 11">
    <name type="scientific">Clytia hemisphaerica</name>
    <dbReference type="NCBI Taxonomy" id="252671"/>
    <lineage>
        <taxon>Eukaryota</taxon>
        <taxon>Metazoa</taxon>
        <taxon>Cnidaria</taxon>
        <taxon>Hydrozoa</taxon>
        <taxon>Hydroidolina</taxon>
        <taxon>Leptothecata</taxon>
        <taxon>Obeliida</taxon>
        <taxon>Clytiidae</taxon>
        <taxon>Clytia</taxon>
    </lineage>
</organism>
<dbReference type="GO" id="GO:0046872">
    <property type="term" value="F:metal ion binding"/>
    <property type="evidence" value="ECO:0007669"/>
    <property type="project" value="UniProtKB-KW"/>
</dbReference>
<sequence>MAEIQLTGIKDVDYEDHADEKSALTMDQNGTQKNGDVEVEVEEGRGEWGHKIEFILASIGLAVGLGNVWRFPYLCQKNGGGAFLIPYFIMMVIEGLPLFYIEFALGQRFQRSAIGCFQKIHPALMGIGVSCVVISVLLCIYYVAVISWCFYYLFISFTSNLPFQKSNCPKYDAYVNMTSFCNSHNSSTLDNYNNTCSESAKYQGDCCLKDPQLYYFYRKALDVSPDIEIAGGVNGKLFGCLILSWVVVYACIVKGVKSSGKAVYFTATFPYVVLIILFFVGVTLPGAEIGLKALFTPKWEKLMEPEIWMDAATQMFFTLSLGFGALVSFASYMPRKNNCVRDAYTVVLINCGTSIFAAIVVFSILGHRQLITGNPVEKVGGGPGLAFITFCDAFLQMPVSPLWSSLFFIMLILLGIDSEFGTLEGAIAPFYDMNWIKMKKEFFTALTAILMMLIGIGLVTKSGFYVFQIFDDHSVSLGLLFIAFFQVVAVSWVYGNDKFGNDIEYMTGKRPYLFWMICWKYISPIAILIIFIANIVKSSSGVAKYKVYVGCAEQYTNFTSLAPGNNEQIAEVAYPGWAQFIIVIFITITMVPIIIYMVIDLVRNPSKWKEGFKNKLTNVVDLAP</sequence>
<feature type="transmembrane region" description="Helical" evidence="9">
    <location>
        <begin position="402"/>
        <end position="421"/>
    </location>
</feature>
<comment type="subcellular location">
    <subcellularLocation>
        <location evidence="1">Membrane</location>
        <topology evidence="1">Multi-pass membrane protein</topology>
    </subcellularLocation>
</comment>
<keyword evidence="6" id="KW-0915">Sodium</keyword>
<evidence type="ECO:0000256" key="2">
    <source>
        <dbReference type="ARBA" id="ARBA00022448"/>
    </source>
</evidence>
<accession>A0A7M5VCR3</accession>
<keyword evidence="11" id="KW-1185">Reference proteome</keyword>
<feature type="binding site" evidence="6">
    <location>
        <position position="417"/>
    </location>
    <ligand>
        <name>Na(+)</name>
        <dbReference type="ChEBI" id="CHEBI:29101"/>
        <label>1</label>
    </ligand>
</feature>
<feature type="transmembrane region" description="Helical" evidence="9">
    <location>
        <begin position="442"/>
        <end position="467"/>
    </location>
</feature>
<dbReference type="PROSITE" id="PS00610">
    <property type="entry name" value="NA_NEUROTRAN_SYMP_1"/>
    <property type="match status" value="1"/>
</dbReference>
<evidence type="ECO:0000313" key="10">
    <source>
        <dbReference type="EnsemblMetazoa" id="CLYHEMP010484.1"/>
    </source>
</evidence>
<keyword evidence="3 8" id="KW-0812">Transmembrane</keyword>
<keyword evidence="8" id="KW-0769">Symport</keyword>
<feature type="transmembrane region" description="Helical" evidence="9">
    <location>
        <begin position="577"/>
        <end position="599"/>
    </location>
</feature>
<feature type="binding site" evidence="6">
    <location>
        <position position="418"/>
    </location>
    <ligand>
        <name>Na(+)</name>
        <dbReference type="ChEBI" id="CHEBI:29101"/>
        <label>1</label>
    </ligand>
</feature>
<evidence type="ECO:0000256" key="6">
    <source>
        <dbReference type="PIRSR" id="PIRSR600175-1"/>
    </source>
</evidence>
<feature type="binding site" evidence="6">
    <location>
        <position position="63"/>
    </location>
    <ligand>
        <name>Na(+)</name>
        <dbReference type="ChEBI" id="CHEBI:29101"/>
        <label>1</label>
    </ligand>
</feature>
<protein>
    <recommendedName>
        <fullName evidence="8">Transporter</fullName>
    </recommendedName>
</protein>
<dbReference type="GO" id="GO:0006865">
    <property type="term" value="P:amino acid transport"/>
    <property type="evidence" value="ECO:0007669"/>
    <property type="project" value="TreeGrafter"/>
</dbReference>
<feature type="binding site" evidence="6">
    <location>
        <position position="414"/>
    </location>
    <ligand>
        <name>Na(+)</name>
        <dbReference type="ChEBI" id="CHEBI:29101"/>
        <label>1</label>
    </ligand>
</feature>
<feature type="transmembrane region" description="Helical" evidence="9">
    <location>
        <begin position="473"/>
        <end position="494"/>
    </location>
</feature>
<reference evidence="10" key="1">
    <citation type="submission" date="2021-01" db="UniProtKB">
        <authorList>
            <consortium name="EnsemblMetazoa"/>
        </authorList>
    </citation>
    <scope>IDENTIFICATION</scope>
</reference>
<evidence type="ECO:0000256" key="5">
    <source>
        <dbReference type="ARBA" id="ARBA00023136"/>
    </source>
</evidence>
<proteinExistence type="inferred from homology"/>
<evidence type="ECO:0000256" key="9">
    <source>
        <dbReference type="SAM" id="Phobius"/>
    </source>
</evidence>
<feature type="binding site" evidence="6">
    <location>
        <position position="62"/>
    </location>
    <ligand>
        <name>Na(+)</name>
        <dbReference type="ChEBI" id="CHEBI:29101"/>
        <label>1</label>
    </ligand>
</feature>
<feature type="transmembrane region" description="Helical" evidence="9">
    <location>
        <begin position="264"/>
        <end position="287"/>
    </location>
</feature>
<keyword evidence="7" id="KW-1015">Disulfide bond</keyword>
<dbReference type="Proteomes" id="UP000594262">
    <property type="component" value="Unplaced"/>
</dbReference>
<dbReference type="RefSeq" id="XP_066918335.1">
    <property type="nucleotide sequence ID" value="XM_067062234.1"/>
</dbReference>
<dbReference type="InterPro" id="IPR037272">
    <property type="entry name" value="SNS_sf"/>
</dbReference>
<dbReference type="GO" id="GO:0035725">
    <property type="term" value="P:sodium ion transmembrane transport"/>
    <property type="evidence" value="ECO:0007669"/>
    <property type="project" value="TreeGrafter"/>
</dbReference>
<dbReference type="InterPro" id="IPR000175">
    <property type="entry name" value="Na/ntran_symport"/>
</dbReference>
<dbReference type="OrthoDB" id="6581954at2759"/>
<feature type="binding site" evidence="6">
    <location>
        <position position="350"/>
    </location>
    <ligand>
        <name>Na(+)</name>
        <dbReference type="ChEBI" id="CHEBI:29101"/>
        <label>1</label>
    </ligand>
</feature>
<dbReference type="SUPFAM" id="SSF161070">
    <property type="entry name" value="SNF-like"/>
    <property type="match status" value="1"/>
</dbReference>
<keyword evidence="2 8" id="KW-0813">Transport</keyword>
<evidence type="ECO:0000256" key="4">
    <source>
        <dbReference type="ARBA" id="ARBA00022989"/>
    </source>
</evidence>
<dbReference type="PROSITE" id="PS50267">
    <property type="entry name" value="NA_NEUROTRAN_SYMP_3"/>
    <property type="match status" value="1"/>
</dbReference>